<organism evidence="1 2">
    <name type="scientific">Acorus calamus</name>
    <name type="common">Sweet flag</name>
    <dbReference type="NCBI Taxonomy" id="4465"/>
    <lineage>
        <taxon>Eukaryota</taxon>
        <taxon>Viridiplantae</taxon>
        <taxon>Streptophyta</taxon>
        <taxon>Embryophyta</taxon>
        <taxon>Tracheophyta</taxon>
        <taxon>Spermatophyta</taxon>
        <taxon>Magnoliopsida</taxon>
        <taxon>Liliopsida</taxon>
        <taxon>Acoraceae</taxon>
        <taxon>Acorus</taxon>
    </lineage>
</organism>
<dbReference type="Proteomes" id="UP001180020">
    <property type="component" value="Unassembled WGS sequence"/>
</dbReference>
<reference evidence="1" key="1">
    <citation type="journal article" date="2023" name="Nat. Commun.">
        <title>Diploid and tetraploid genomes of Acorus and the evolution of monocots.</title>
        <authorList>
            <person name="Ma L."/>
            <person name="Liu K.W."/>
            <person name="Li Z."/>
            <person name="Hsiao Y.Y."/>
            <person name="Qi Y."/>
            <person name="Fu T."/>
            <person name="Tang G.D."/>
            <person name="Zhang D."/>
            <person name="Sun W.H."/>
            <person name="Liu D.K."/>
            <person name="Li Y."/>
            <person name="Chen G.Z."/>
            <person name="Liu X.D."/>
            <person name="Liao X.Y."/>
            <person name="Jiang Y.T."/>
            <person name="Yu X."/>
            <person name="Hao Y."/>
            <person name="Huang J."/>
            <person name="Zhao X.W."/>
            <person name="Ke S."/>
            <person name="Chen Y.Y."/>
            <person name="Wu W.L."/>
            <person name="Hsu J.L."/>
            <person name="Lin Y.F."/>
            <person name="Huang M.D."/>
            <person name="Li C.Y."/>
            <person name="Huang L."/>
            <person name="Wang Z.W."/>
            <person name="Zhao X."/>
            <person name="Zhong W.Y."/>
            <person name="Peng D.H."/>
            <person name="Ahmad S."/>
            <person name="Lan S."/>
            <person name="Zhang J.S."/>
            <person name="Tsai W.C."/>
            <person name="Van de Peer Y."/>
            <person name="Liu Z.J."/>
        </authorList>
    </citation>
    <scope>NUCLEOTIDE SEQUENCE</scope>
    <source>
        <strain evidence="1">CP</strain>
    </source>
</reference>
<name>A0AAV9DW46_ACOCL</name>
<protein>
    <submittedName>
        <fullName evidence="1">Galacturonosyltransferase 8</fullName>
    </submittedName>
</protein>
<accession>A0AAV9DW46</accession>
<evidence type="ECO:0000313" key="2">
    <source>
        <dbReference type="Proteomes" id="UP001180020"/>
    </source>
</evidence>
<reference evidence="1" key="2">
    <citation type="submission" date="2023-06" db="EMBL/GenBank/DDBJ databases">
        <authorList>
            <person name="Ma L."/>
            <person name="Liu K.-W."/>
            <person name="Li Z."/>
            <person name="Hsiao Y.-Y."/>
            <person name="Qi Y."/>
            <person name="Fu T."/>
            <person name="Tang G."/>
            <person name="Zhang D."/>
            <person name="Sun W.-H."/>
            <person name="Liu D.-K."/>
            <person name="Li Y."/>
            <person name="Chen G.-Z."/>
            <person name="Liu X.-D."/>
            <person name="Liao X.-Y."/>
            <person name="Jiang Y.-T."/>
            <person name="Yu X."/>
            <person name="Hao Y."/>
            <person name="Huang J."/>
            <person name="Zhao X.-W."/>
            <person name="Ke S."/>
            <person name="Chen Y.-Y."/>
            <person name="Wu W.-L."/>
            <person name="Hsu J.-L."/>
            <person name="Lin Y.-F."/>
            <person name="Huang M.-D."/>
            <person name="Li C.-Y."/>
            <person name="Huang L."/>
            <person name="Wang Z.-W."/>
            <person name="Zhao X."/>
            <person name="Zhong W.-Y."/>
            <person name="Peng D.-H."/>
            <person name="Ahmad S."/>
            <person name="Lan S."/>
            <person name="Zhang J.-S."/>
            <person name="Tsai W.-C."/>
            <person name="Van De Peer Y."/>
            <person name="Liu Z.-J."/>
        </authorList>
    </citation>
    <scope>NUCLEOTIDE SEQUENCE</scope>
    <source>
        <strain evidence="1">CP</strain>
        <tissue evidence="1">Leaves</tissue>
    </source>
</reference>
<dbReference type="GO" id="GO:0047262">
    <property type="term" value="F:polygalacturonate 4-alpha-galacturonosyltransferase activity"/>
    <property type="evidence" value="ECO:0007669"/>
    <property type="project" value="InterPro"/>
</dbReference>
<dbReference type="PANTHER" id="PTHR32116">
    <property type="entry name" value="GALACTURONOSYLTRANSFERASE 4-RELATED"/>
    <property type="match status" value="1"/>
</dbReference>
<evidence type="ECO:0000313" key="1">
    <source>
        <dbReference type="EMBL" id="KAK1304860.1"/>
    </source>
</evidence>
<dbReference type="InterPro" id="IPR029993">
    <property type="entry name" value="GAUT"/>
</dbReference>
<comment type="caution">
    <text evidence="1">The sequence shown here is derived from an EMBL/GenBank/DDBJ whole genome shotgun (WGS) entry which is preliminary data.</text>
</comment>
<sequence>MSDPLLRPHSLFTPDHSKHVRLFSDLSHNLSNPISSFPPPLQSDSSPGHPVIDISNSDLCSLERQVKERIRITRQLVSEAKESFDNQLKIQKLKDTIFFVNEQLTKAKKFGAFSNLIADKINLGEMQVMFRKDYNGVHIEVMAVEDYTFLNLSYVSMLRQLKSTKLLEFYFQNKMENATKDTTHMIS</sequence>
<dbReference type="EMBL" id="JAUJYO010000011">
    <property type="protein sequence ID" value="KAK1304860.1"/>
    <property type="molecule type" value="Genomic_DNA"/>
</dbReference>
<proteinExistence type="predicted"/>
<gene>
    <name evidence="1" type="primary">GAUT8</name>
    <name evidence="1" type="ORF">QJS10_CPB11g00981</name>
</gene>
<keyword evidence="2" id="KW-1185">Reference proteome</keyword>
<dbReference type="AlphaFoldDB" id="A0AAV9DW46"/>
<dbReference type="PANTHER" id="PTHR32116:SF31">
    <property type="entry name" value="GALACTURONOSYLTRANSFERASE 8"/>
    <property type="match status" value="1"/>
</dbReference>